<evidence type="ECO:0000313" key="2">
    <source>
        <dbReference type="EnsemblPlants" id="TuG1812G0700005053.01.T01.cds303997"/>
    </source>
</evidence>
<keyword evidence="1" id="KW-0472">Membrane</keyword>
<dbReference type="InterPro" id="IPR004158">
    <property type="entry name" value="DUF247_pln"/>
</dbReference>
<dbReference type="PANTHER" id="PTHR31549:SF244">
    <property type="entry name" value="OS08G0121500 PROTEIN"/>
    <property type="match status" value="1"/>
</dbReference>
<dbReference type="RefSeq" id="XP_048545580.1">
    <property type="nucleotide sequence ID" value="XM_048689623.1"/>
</dbReference>
<reference evidence="2" key="3">
    <citation type="submission" date="2022-06" db="UniProtKB">
        <authorList>
            <consortium name="EnsemblPlants"/>
        </authorList>
    </citation>
    <scope>IDENTIFICATION</scope>
</reference>
<keyword evidence="3" id="KW-1185">Reference proteome</keyword>
<name>A0A8R7R9G0_TRIUA</name>
<evidence type="ECO:0000256" key="1">
    <source>
        <dbReference type="SAM" id="Phobius"/>
    </source>
</evidence>
<keyword evidence="1" id="KW-0812">Transmembrane</keyword>
<dbReference type="GeneID" id="125524587"/>
<keyword evidence="1" id="KW-1133">Transmembrane helix</keyword>
<sequence>MEATSETLVHIQELVRKTTERLETDFSRIGTKIHRFPRGLKGVGGKGGRYIIPSFVALGPYHHGSPQLQEMEEVKHAAAHYFCAESGHSVEEMYDKILSIIGQVRCCYAEDAIAGFSNAEFAAMMFLDGCFLLRYITFDMLCALLTNRMTLSTGPCMLRDIFLLENQLPWLVLEALMAFTNNIVPVYRFVYNLSFDFEAISVSDLRVRLSEDEFQRYRPPHLLGLFRYYQIGAMPPEDPSYKRRCRALASGATELSEIGVKLTASDKRWFADMSIRKGPLAGALSLTPLFLSDCTACWLVNMAAFEACTSTSYPSDGFVVSSYLSLLAMLMDKEEDVHQLRAKHLLRSFFSNQEVLGFFKGLTRHMRLGRRYYSILEEVEHYRRERPVRIAVHKFLYRNFKTIAAVLSIAGVLVGIFKTLLSLKEHPQ</sequence>
<proteinExistence type="predicted"/>
<organism evidence="2 3">
    <name type="scientific">Triticum urartu</name>
    <name type="common">Red wild einkorn</name>
    <name type="synonym">Crithodium urartu</name>
    <dbReference type="NCBI Taxonomy" id="4572"/>
    <lineage>
        <taxon>Eukaryota</taxon>
        <taxon>Viridiplantae</taxon>
        <taxon>Streptophyta</taxon>
        <taxon>Embryophyta</taxon>
        <taxon>Tracheophyta</taxon>
        <taxon>Spermatophyta</taxon>
        <taxon>Magnoliopsida</taxon>
        <taxon>Liliopsida</taxon>
        <taxon>Poales</taxon>
        <taxon>Poaceae</taxon>
        <taxon>BOP clade</taxon>
        <taxon>Pooideae</taxon>
        <taxon>Triticodae</taxon>
        <taxon>Triticeae</taxon>
        <taxon>Triticinae</taxon>
        <taxon>Triticum</taxon>
    </lineage>
</organism>
<accession>A0A8R7R9G0</accession>
<dbReference type="OrthoDB" id="1849062at2759"/>
<dbReference type="KEGG" id="tua:125524587"/>
<evidence type="ECO:0000313" key="3">
    <source>
        <dbReference type="Proteomes" id="UP000015106"/>
    </source>
</evidence>
<dbReference type="Pfam" id="PF03140">
    <property type="entry name" value="DUF247"/>
    <property type="match status" value="1"/>
</dbReference>
<dbReference type="AlphaFoldDB" id="A0A8R7R9G0"/>
<reference evidence="3" key="1">
    <citation type="journal article" date="2013" name="Nature">
        <title>Draft genome of the wheat A-genome progenitor Triticum urartu.</title>
        <authorList>
            <person name="Ling H.Q."/>
            <person name="Zhao S."/>
            <person name="Liu D."/>
            <person name="Wang J."/>
            <person name="Sun H."/>
            <person name="Zhang C."/>
            <person name="Fan H."/>
            <person name="Li D."/>
            <person name="Dong L."/>
            <person name="Tao Y."/>
            <person name="Gao C."/>
            <person name="Wu H."/>
            <person name="Li Y."/>
            <person name="Cui Y."/>
            <person name="Guo X."/>
            <person name="Zheng S."/>
            <person name="Wang B."/>
            <person name="Yu K."/>
            <person name="Liang Q."/>
            <person name="Yang W."/>
            <person name="Lou X."/>
            <person name="Chen J."/>
            <person name="Feng M."/>
            <person name="Jian J."/>
            <person name="Zhang X."/>
            <person name="Luo G."/>
            <person name="Jiang Y."/>
            <person name="Liu J."/>
            <person name="Wang Z."/>
            <person name="Sha Y."/>
            <person name="Zhang B."/>
            <person name="Wu H."/>
            <person name="Tang D."/>
            <person name="Shen Q."/>
            <person name="Xue P."/>
            <person name="Zou S."/>
            <person name="Wang X."/>
            <person name="Liu X."/>
            <person name="Wang F."/>
            <person name="Yang Y."/>
            <person name="An X."/>
            <person name="Dong Z."/>
            <person name="Zhang K."/>
            <person name="Zhang X."/>
            <person name="Luo M.C."/>
            <person name="Dvorak J."/>
            <person name="Tong Y."/>
            <person name="Wang J."/>
            <person name="Yang H."/>
            <person name="Li Z."/>
            <person name="Wang D."/>
            <person name="Zhang A."/>
            <person name="Wang J."/>
        </authorList>
    </citation>
    <scope>NUCLEOTIDE SEQUENCE</scope>
    <source>
        <strain evidence="3">cv. G1812</strain>
    </source>
</reference>
<dbReference type="PANTHER" id="PTHR31549">
    <property type="entry name" value="PROTEIN, PUTATIVE (DUF247)-RELATED-RELATED"/>
    <property type="match status" value="1"/>
</dbReference>
<dbReference type="Proteomes" id="UP000015106">
    <property type="component" value="Chromosome 7"/>
</dbReference>
<protein>
    <submittedName>
        <fullName evidence="2">Uncharacterized protein</fullName>
    </submittedName>
</protein>
<reference evidence="2" key="2">
    <citation type="submission" date="2018-03" db="EMBL/GenBank/DDBJ databases">
        <title>The Triticum urartu genome reveals the dynamic nature of wheat genome evolution.</title>
        <authorList>
            <person name="Ling H."/>
            <person name="Ma B."/>
            <person name="Shi X."/>
            <person name="Liu H."/>
            <person name="Dong L."/>
            <person name="Sun H."/>
            <person name="Cao Y."/>
            <person name="Gao Q."/>
            <person name="Zheng S."/>
            <person name="Li Y."/>
            <person name="Yu Y."/>
            <person name="Du H."/>
            <person name="Qi M."/>
            <person name="Li Y."/>
            <person name="Yu H."/>
            <person name="Cui Y."/>
            <person name="Wang N."/>
            <person name="Chen C."/>
            <person name="Wu H."/>
            <person name="Zhao Y."/>
            <person name="Zhang J."/>
            <person name="Li Y."/>
            <person name="Zhou W."/>
            <person name="Zhang B."/>
            <person name="Hu W."/>
            <person name="Eijk M."/>
            <person name="Tang J."/>
            <person name="Witsenboer H."/>
            <person name="Zhao S."/>
            <person name="Li Z."/>
            <person name="Zhang A."/>
            <person name="Wang D."/>
            <person name="Liang C."/>
        </authorList>
    </citation>
    <scope>NUCLEOTIDE SEQUENCE [LARGE SCALE GENOMIC DNA]</scope>
    <source>
        <strain evidence="2">cv. G1812</strain>
    </source>
</reference>
<gene>
    <name evidence="2" type="primary">LOC125524587</name>
</gene>
<feature type="transmembrane region" description="Helical" evidence="1">
    <location>
        <begin position="403"/>
        <end position="423"/>
    </location>
</feature>
<dbReference type="Gramene" id="TuG1812G0700005053.01.T01">
    <property type="protein sequence ID" value="TuG1812G0700005053.01.T01.cds303997"/>
    <property type="gene ID" value="TuG1812G0700005053.01"/>
</dbReference>
<dbReference type="EnsemblPlants" id="TuG1812G0700005053.01.T01">
    <property type="protein sequence ID" value="TuG1812G0700005053.01.T01.cds303997"/>
    <property type="gene ID" value="TuG1812G0700005053.01"/>
</dbReference>